<evidence type="ECO:0000259" key="2">
    <source>
        <dbReference type="PROSITE" id="PS50008"/>
    </source>
</evidence>
<dbReference type="Gene3D" id="3.90.1150.10">
    <property type="entry name" value="Aspartate Aminotransferase, domain 1"/>
    <property type="match status" value="1"/>
</dbReference>
<organism evidence="3 4">
    <name type="scientific">Pedobacter suwonensis</name>
    <dbReference type="NCBI Taxonomy" id="332999"/>
    <lineage>
        <taxon>Bacteria</taxon>
        <taxon>Pseudomonadati</taxon>
        <taxon>Bacteroidota</taxon>
        <taxon>Sphingobacteriia</taxon>
        <taxon>Sphingobacteriales</taxon>
        <taxon>Sphingobacteriaceae</taxon>
        <taxon>Pedobacter</taxon>
    </lineage>
</organism>
<proteinExistence type="inferred from homology"/>
<gene>
    <name evidence="3" type="ORF">SAMN04488511_110136</name>
</gene>
<dbReference type="PANTHER" id="PTHR43000">
    <property type="entry name" value="DTDP-D-GLUCOSE 4,6-DEHYDRATASE-RELATED"/>
    <property type="match status" value="1"/>
</dbReference>
<dbReference type="InterPro" id="IPR001711">
    <property type="entry name" value="PLipase_C_Pinositol-sp_Y"/>
</dbReference>
<dbReference type="InterPro" id="IPR015421">
    <property type="entry name" value="PyrdxlP-dep_Trfase_major"/>
</dbReference>
<dbReference type="InterPro" id="IPR001509">
    <property type="entry name" value="Epimerase_deHydtase"/>
</dbReference>
<dbReference type="PROSITE" id="PS50008">
    <property type="entry name" value="PIPLC_Y_DOMAIN"/>
    <property type="match status" value="1"/>
</dbReference>
<dbReference type="Gene3D" id="3.90.25.10">
    <property type="entry name" value="UDP-galactose 4-epimerase, domain 1"/>
    <property type="match status" value="1"/>
</dbReference>
<evidence type="ECO:0000256" key="1">
    <source>
        <dbReference type="ARBA" id="ARBA00007637"/>
    </source>
</evidence>
<dbReference type="Gene3D" id="3.40.50.720">
    <property type="entry name" value="NAD(P)-binding Rossmann-like Domain"/>
    <property type="match status" value="1"/>
</dbReference>
<dbReference type="SUPFAM" id="SSF51735">
    <property type="entry name" value="NAD(P)-binding Rossmann-fold domains"/>
    <property type="match status" value="1"/>
</dbReference>
<sequence length="799" mass="91256">MKKTLLILGGDGYLGWPLAMKLALQHPDEKIVIVDNQWRREAVRELGFDSLSHIPRLAERIAAFQRHYGIYNIHYQLFDICSTMLEDLIIREQPHTIYHLAQQCSASYSMMGLDEALHTLRNNEEGNMRLLWAVRQHVPKAHIIKLGSFGEYAKGGIPIAEGYFRPSYKGASAYTDLPYPREANDIYHISKINDSNYTAMACRIWNLRITEVMQSTVFGLLTEEMAFKPELYTRFDYDTVFGTVANRFVIQAVSGNPLTIYGNGHQRTGLMALRDAVGSLARFAAEPPAAGEHRVINHVTETHYSINELAADIIGVARKAGLKTSAVHLDDLRKENTDFKAGYEVESSLHNHPLFHSDFREVILETLQLVYPYKEQITDRHFLPFIFWEESCKSPAENSADRMWERFWNKIRKKHFGQPQLNLNPGCLGTVDITADLGTAQNGNPLALYAKTREAFRYIKQECNHLWPSPGYRFTVTYSTSQTMNLLALAMLRKLLTTKKGPFRVVTSKHEHQGGIGPFEQLSEFIVYYLPDEVLVSRGMLEEKLSLLQPDIIFLSHTYYDTGDVVHNNNTLRLLKEAAPDAWLILDVAQSLGIHQIPFGTADLITGSTHKWLFGPYGGGLTWIKHAFAEWIGALFWNGQQLLPDVETHGFSLPGGQDFKLYWQLHQSLDRYRQIGIVTALERSCELADFLRKELSLRLNTAGIAHYYLNGFPTPCLALAFTDYDPYPLYIHLHGLDIHVKCIKDRQKENGETIHIMRIGLPYYETRERLFRFIQEVEKFVSIETVLAEAISLTKDQVV</sequence>
<accession>A0A1I0TIX3</accession>
<comment type="similarity">
    <text evidence="1">Belongs to the NAD(P)-dependent epimerase/dehydratase family.</text>
</comment>
<reference evidence="4" key="1">
    <citation type="submission" date="2016-10" db="EMBL/GenBank/DDBJ databases">
        <authorList>
            <person name="Varghese N."/>
            <person name="Submissions S."/>
        </authorList>
    </citation>
    <scope>NUCLEOTIDE SEQUENCE [LARGE SCALE GENOMIC DNA]</scope>
    <source>
        <strain evidence="4">DSM 18130</strain>
    </source>
</reference>
<feature type="domain" description="PI-PLC Y-box" evidence="2">
    <location>
        <begin position="335"/>
        <end position="398"/>
    </location>
</feature>
<dbReference type="STRING" id="332999.SAMN04488511_110136"/>
<dbReference type="InterPro" id="IPR036291">
    <property type="entry name" value="NAD(P)-bd_dom_sf"/>
</dbReference>
<dbReference type="Proteomes" id="UP000198836">
    <property type="component" value="Unassembled WGS sequence"/>
</dbReference>
<keyword evidence="4" id="KW-1185">Reference proteome</keyword>
<dbReference type="Pfam" id="PF01370">
    <property type="entry name" value="Epimerase"/>
    <property type="match status" value="1"/>
</dbReference>
<protein>
    <submittedName>
        <fullName evidence="3">Nucleoside-diphosphate-sugar epimerase</fullName>
    </submittedName>
</protein>
<evidence type="ECO:0000313" key="4">
    <source>
        <dbReference type="Proteomes" id="UP000198836"/>
    </source>
</evidence>
<dbReference type="GO" id="GO:0004435">
    <property type="term" value="F:phosphatidylinositol-4,5-bisphosphate phospholipase C activity"/>
    <property type="evidence" value="ECO:0007669"/>
    <property type="project" value="InterPro"/>
</dbReference>
<dbReference type="SUPFAM" id="SSF53383">
    <property type="entry name" value="PLP-dependent transferases"/>
    <property type="match status" value="1"/>
</dbReference>
<dbReference type="EMBL" id="FOJM01000010">
    <property type="protein sequence ID" value="SFA51714.1"/>
    <property type="molecule type" value="Genomic_DNA"/>
</dbReference>
<dbReference type="AlphaFoldDB" id="A0A1I0TIX3"/>
<evidence type="ECO:0000313" key="3">
    <source>
        <dbReference type="EMBL" id="SFA51714.1"/>
    </source>
</evidence>
<dbReference type="InterPro" id="IPR015422">
    <property type="entry name" value="PyrdxlP-dep_Trfase_small"/>
</dbReference>
<dbReference type="GO" id="GO:0006629">
    <property type="term" value="P:lipid metabolic process"/>
    <property type="evidence" value="ECO:0007669"/>
    <property type="project" value="InterPro"/>
</dbReference>
<dbReference type="GO" id="GO:0035556">
    <property type="term" value="P:intracellular signal transduction"/>
    <property type="evidence" value="ECO:0007669"/>
    <property type="project" value="InterPro"/>
</dbReference>
<dbReference type="InterPro" id="IPR015424">
    <property type="entry name" value="PyrdxlP-dep_Trfase"/>
</dbReference>
<dbReference type="Gene3D" id="3.40.640.10">
    <property type="entry name" value="Type I PLP-dependent aspartate aminotransferase-like (Major domain)"/>
    <property type="match status" value="1"/>
</dbReference>
<name>A0A1I0TIX3_9SPHI</name>